<dbReference type="GO" id="GO:0016787">
    <property type="term" value="F:hydrolase activity"/>
    <property type="evidence" value="ECO:0007669"/>
    <property type="project" value="UniProtKB-KW"/>
</dbReference>
<evidence type="ECO:0000313" key="14">
    <source>
        <dbReference type="EMBL" id="XBV46657.1"/>
    </source>
</evidence>
<protein>
    <recommendedName>
        <fullName evidence="10">DNA 5'-3' helicase</fullName>
        <ecNumber evidence="10">5.6.2.3</ecNumber>
    </recommendedName>
</protein>
<dbReference type="PANTHER" id="PTHR30153">
    <property type="entry name" value="REPLICATIVE DNA HELICASE DNAB"/>
    <property type="match status" value="1"/>
</dbReference>
<dbReference type="SMART" id="SM00382">
    <property type="entry name" value="AAA"/>
    <property type="match status" value="1"/>
</dbReference>
<evidence type="ECO:0000256" key="1">
    <source>
        <dbReference type="ARBA" id="ARBA00008428"/>
    </source>
</evidence>
<evidence type="ECO:0000256" key="2">
    <source>
        <dbReference type="ARBA" id="ARBA00022515"/>
    </source>
</evidence>
<dbReference type="InterPro" id="IPR027417">
    <property type="entry name" value="P-loop_NTPase"/>
</dbReference>
<evidence type="ECO:0000256" key="3">
    <source>
        <dbReference type="ARBA" id="ARBA00022705"/>
    </source>
</evidence>
<keyword evidence="3" id="KW-0235">DNA replication</keyword>
<dbReference type="Gene3D" id="3.40.50.300">
    <property type="entry name" value="P-loop containing nucleotide triphosphate hydrolases"/>
    <property type="match status" value="1"/>
</dbReference>
<evidence type="ECO:0000259" key="13">
    <source>
        <dbReference type="PROSITE" id="PS51199"/>
    </source>
</evidence>
<keyword evidence="9" id="KW-0413">Isomerase</keyword>
<dbReference type="InterPro" id="IPR036185">
    <property type="entry name" value="DNA_heli_DnaB-like_N_sf"/>
</dbReference>
<dbReference type="Pfam" id="PF03796">
    <property type="entry name" value="DnaB_C"/>
    <property type="match status" value="1"/>
</dbReference>
<keyword evidence="8" id="KW-0238">DNA-binding</keyword>
<feature type="region of interest" description="Disordered" evidence="12">
    <location>
        <begin position="443"/>
        <end position="462"/>
    </location>
</feature>
<evidence type="ECO:0000256" key="5">
    <source>
        <dbReference type="ARBA" id="ARBA00022801"/>
    </source>
</evidence>
<evidence type="ECO:0000256" key="8">
    <source>
        <dbReference type="ARBA" id="ARBA00023125"/>
    </source>
</evidence>
<evidence type="ECO:0000256" key="11">
    <source>
        <dbReference type="ARBA" id="ARBA00048954"/>
    </source>
</evidence>
<keyword evidence="4" id="KW-0547">Nucleotide-binding</keyword>
<dbReference type="Pfam" id="PF00772">
    <property type="entry name" value="DnaB"/>
    <property type="match status" value="1"/>
</dbReference>
<dbReference type="SUPFAM" id="SSF52540">
    <property type="entry name" value="P-loop containing nucleoside triphosphate hydrolases"/>
    <property type="match status" value="1"/>
</dbReference>
<comment type="similarity">
    <text evidence="1">Belongs to the helicase family. DnaB subfamily.</text>
</comment>
<evidence type="ECO:0000256" key="4">
    <source>
        <dbReference type="ARBA" id="ARBA00022741"/>
    </source>
</evidence>
<dbReference type="Gene3D" id="1.10.860.10">
    <property type="entry name" value="DNAb Helicase, Chain A"/>
    <property type="match status" value="1"/>
</dbReference>
<dbReference type="PROSITE" id="PS51199">
    <property type="entry name" value="SF4_HELICASE"/>
    <property type="match status" value="1"/>
</dbReference>
<dbReference type="InterPro" id="IPR007694">
    <property type="entry name" value="DNA_helicase_DnaB-like_C"/>
</dbReference>
<keyword evidence="5" id="KW-0378">Hydrolase</keyword>
<dbReference type="GO" id="GO:1990077">
    <property type="term" value="C:primosome complex"/>
    <property type="evidence" value="ECO:0007669"/>
    <property type="project" value="UniProtKB-KW"/>
</dbReference>
<dbReference type="PANTHER" id="PTHR30153:SF2">
    <property type="entry name" value="REPLICATIVE DNA HELICASE"/>
    <property type="match status" value="1"/>
</dbReference>
<feature type="region of interest" description="Disordered" evidence="12">
    <location>
        <begin position="353"/>
        <end position="378"/>
    </location>
</feature>
<dbReference type="RefSeq" id="WP_350261994.1">
    <property type="nucleotide sequence ID" value="NZ_CP158292.1"/>
</dbReference>
<name>A0AAU7U1C2_9GAMM</name>
<evidence type="ECO:0000256" key="10">
    <source>
        <dbReference type="ARBA" id="ARBA00044969"/>
    </source>
</evidence>
<dbReference type="InterPro" id="IPR016136">
    <property type="entry name" value="DNA_helicase_N/primase_C"/>
</dbReference>
<dbReference type="GO" id="GO:0043139">
    <property type="term" value="F:5'-3' DNA helicase activity"/>
    <property type="evidence" value="ECO:0007669"/>
    <property type="project" value="UniProtKB-EC"/>
</dbReference>
<dbReference type="InterPro" id="IPR003593">
    <property type="entry name" value="AAA+_ATPase"/>
</dbReference>
<feature type="domain" description="SF4 helicase" evidence="13">
    <location>
        <begin position="165"/>
        <end position="439"/>
    </location>
</feature>
<keyword evidence="2" id="KW-0639">Primosome</keyword>
<dbReference type="InterPro" id="IPR007693">
    <property type="entry name" value="DNA_helicase_DnaB-like_N"/>
</dbReference>
<keyword evidence="6 14" id="KW-0347">Helicase</keyword>
<comment type="catalytic activity">
    <reaction evidence="11">
        <text>ATP + H2O = ADP + phosphate + H(+)</text>
        <dbReference type="Rhea" id="RHEA:13065"/>
        <dbReference type="ChEBI" id="CHEBI:15377"/>
        <dbReference type="ChEBI" id="CHEBI:15378"/>
        <dbReference type="ChEBI" id="CHEBI:30616"/>
        <dbReference type="ChEBI" id="CHEBI:43474"/>
        <dbReference type="ChEBI" id="CHEBI:456216"/>
        <dbReference type="EC" id="5.6.2.3"/>
    </reaction>
</comment>
<dbReference type="AlphaFoldDB" id="A0AAU7U1C2"/>
<accession>A0AAU7U1C2</accession>
<evidence type="ECO:0000256" key="12">
    <source>
        <dbReference type="SAM" id="MobiDB-lite"/>
    </source>
</evidence>
<dbReference type="CDD" id="cd00984">
    <property type="entry name" value="DnaB_C"/>
    <property type="match status" value="1"/>
</dbReference>
<dbReference type="GO" id="GO:0003677">
    <property type="term" value="F:DNA binding"/>
    <property type="evidence" value="ECO:0007669"/>
    <property type="project" value="UniProtKB-KW"/>
</dbReference>
<dbReference type="SUPFAM" id="SSF48024">
    <property type="entry name" value="N-terminal domain of DnaB helicase"/>
    <property type="match status" value="1"/>
</dbReference>
<gene>
    <name evidence="14" type="ORF">AAF463_11500</name>
</gene>
<proteinExistence type="inferred from homology"/>
<dbReference type="EMBL" id="CP158292">
    <property type="protein sequence ID" value="XBV46657.1"/>
    <property type="molecule type" value="Genomic_DNA"/>
</dbReference>
<dbReference type="GO" id="GO:0006269">
    <property type="term" value="P:DNA replication, synthesis of primer"/>
    <property type="evidence" value="ECO:0007669"/>
    <property type="project" value="UniProtKB-KW"/>
</dbReference>
<dbReference type="GO" id="GO:0005524">
    <property type="term" value="F:ATP binding"/>
    <property type="evidence" value="ECO:0007669"/>
    <property type="project" value="UniProtKB-KW"/>
</dbReference>
<dbReference type="EC" id="5.6.2.3" evidence="10"/>
<sequence>MNTDIEASVIGGLLIGGYTPDASDVIATLDDSAFSVELYRRAFGEIKRQAKQRGLIDGMMVAEAMGNDYVAHIMETTRKCPSAANLKGYARVVADYHKVRRFTELMDAGKREISSAGNHELALNAINQFMASLNDIDRPGDEIRPMHIRDVLDGYQELLEKRVRQGEESDTLKTGIPELDQITGGINPVDLVIVAARPGMGKTEFALTVAEGVGRQQLPGSKDNRGVLIFSMEMDANQIIERQLAGAGNLPVSSLRNPAKMDDEGWAKVTLGMKRLLDLDVWIVDASKMNVEQIRAIAERHKRNHPALSLILVDYLGLIDKPKADRNDLAIAHISGSLKRMAKDLKTPVMSLSQLSRDVEKRPKGQRRPTNADLRDSGSIEQDADSIIMLYREAVYDEESPAAKLAEIIVTKNRFGQLGTVYQAFNNGHFQPTDQEEAARLCRAKPEQPQQQSRRYNKGADV</sequence>
<organism evidence="14">
    <name type="scientific">Pantoea sp. BJ2</name>
    <dbReference type="NCBI Taxonomy" id="3141322"/>
    <lineage>
        <taxon>Bacteria</taxon>
        <taxon>Pseudomonadati</taxon>
        <taxon>Pseudomonadota</taxon>
        <taxon>Gammaproteobacteria</taxon>
        <taxon>Enterobacterales</taxon>
        <taxon>Erwiniaceae</taxon>
        <taxon>Pantoea</taxon>
    </lineage>
</organism>
<evidence type="ECO:0000256" key="9">
    <source>
        <dbReference type="ARBA" id="ARBA00023235"/>
    </source>
</evidence>
<evidence type="ECO:0000256" key="7">
    <source>
        <dbReference type="ARBA" id="ARBA00022840"/>
    </source>
</evidence>
<keyword evidence="7" id="KW-0067">ATP-binding</keyword>
<evidence type="ECO:0000256" key="6">
    <source>
        <dbReference type="ARBA" id="ARBA00022806"/>
    </source>
</evidence>
<reference evidence="14" key="1">
    <citation type="submission" date="2024-06" db="EMBL/GenBank/DDBJ databases">
        <title>Multiomics insights into the TNT degradation mechanism by Pantoea sp. BJ2 isolated from an ammunition destruction site.</title>
        <authorList>
            <person name="Luo J."/>
        </authorList>
    </citation>
    <scope>NUCLEOTIDE SEQUENCE</scope>
    <source>
        <strain evidence="14">BJ2</strain>
    </source>
</reference>
<dbReference type="GO" id="GO:0005829">
    <property type="term" value="C:cytosol"/>
    <property type="evidence" value="ECO:0007669"/>
    <property type="project" value="TreeGrafter"/>
</dbReference>